<dbReference type="EC" id="2.7.13.3" evidence="2"/>
<dbReference type="Pfam" id="PF12860">
    <property type="entry name" value="PAS_7"/>
    <property type="match status" value="2"/>
</dbReference>
<dbReference type="Gene3D" id="3.30.565.10">
    <property type="entry name" value="Histidine kinase-like ATPase, C-terminal domain"/>
    <property type="match status" value="1"/>
</dbReference>
<evidence type="ECO:0000256" key="5">
    <source>
        <dbReference type="ARBA" id="ARBA00022777"/>
    </source>
</evidence>
<dbReference type="InterPro" id="IPR000014">
    <property type="entry name" value="PAS"/>
</dbReference>
<comment type="caution">
    <text evidence="12">The sequence shown here is derived from an EMBL/GenBank/DDBJ whole genome shotgun (WGS) entry which is preliminary data.</text>
</comment>
<dbReference type="CDD" id="cd00075">
    <property type="entry name" value="HATPase"/>
    <property type="match status" value="1"/>
</dbReference>
<dbReference type="InterPro" id="IPR035965">
    <property type="entry name" value="PAS-like_dom_sf"/>
</dbReference>
<dbReference type="NCBIfam" id="TIGR00229">
    <property type="entry name" value="sensory_box"/>
    <property type="match status" value="1"/>
</dbReference>
<keyword evidence="4" id="KW-0808">Transferase</keyword>
<dbReference type="PANTHER" id="PTHR43047:SF9">
    <property type="entry name" value="HISTIDINE KINASE"/>
    <property type="match status" value="1"/>
</dbReference>
<dbReference type="SUPFAM" id="SSF52172">
    <property type="entry name" value="CheY-like"/>
    <property type="match status" value="1"/>
</dbReference>
<dbReference type="CDD" id="cd00082">
    <property type="entry name" value="HisKA"/>
    <property type="match status" value="1"/>
</dbReference>
<gene>
    <name evidence="12" type="ORF">ACFOKJ_02930</name>
</gene>
<dbReference type="InterPro" id="IPR003594">
    <property type="entry name" value="HATPase_dom"/>
</dbReference>
<dbReference type="InterPro" id="IPR000700">
    <property type="entry name" value="PAS-assoc_C"/>
</dbReference>
<dbReference type="PROSITE" id="PS50113">
    <property type="entry name" value="PAC"/>
    <property type="match status" value="1"/>
</dbReference>
<dbReference type="PROSITE" id="PS50110">
    <property type="entry name" value="RESPONSE_REGULATORY"/>
    <property type="match status" value="1"/>
</dbReference>
<evidence type="ECO:0000256" key="7">
    <source>
        <dbReference type="SAM" id="Coils"/>
    </source>
</evidence>
<keyword evidence="3 6" id="KW-0597">Phosphoprotein</keyword>
<dbReference type="Pfam" id="PF13188">
    <property type="entry name" value="PAS_8"/>
    <property type="match status" value="1"/>
</dbReference>
<dbReference type="Pfam" id="PF08448">
    <property type="entry name" value="PAS_4"/>
    <property type="match status" value="1"/>
</dbReference>
<dbReference type="InterPro" id="IPR003661">
    <property type="entry name" value="HisK_dim/P_dom"/>
</dbReference>
<dbReference type="PRINTS" id="PR00344">
    <property type="entry name" value="BCTRLSENSOR"/>
</dbReference>
<evidence type="ECO:0000256" key="6">
    <source>
        <dbReference type="PROSITE-ProRule" id="PRU00169"/>
    </source>
</evidence>
<protein>
    <recommendedName>
        <fullName evidence="2">histidine kinase</fullName>
        <ecNumber evidence="2">2.7.13.3</ecNumber>
    </recommendedName>
</protein>
<keyword evidence="7" id="KW-0175">Coiled coil</keyword>
<feature type="domain" description="Response regulatory" evidence="9">
    <location>
        <begin position="726"/>
        <end position="843"/>
    </location>
</feature>
<dbReference type="CDD" id="cd00156">
    <property type="entry name" value="REC"/>
    <property type="match status" value="1"/>
</dbReference>
<evidence type="ECO:0000259" key="10">
    <source>
        <dbReference type="PROSITE" id="PS50112"/>
    </source>
</evidence>
<dbReference type="PROSITE" id="PS50112">
    <property type="entry name" value="PAS"/>
    <property type="match status" value="1"/>
</dbReference>
<dbReference type="Gene3D" id="3.30.450.20">
    <property type="entry name" value="PAS domain"/>
    <property type="match status" value="3"/>
</dbReference>
<dbReference type="NCBIfam" id="NF041832">
    <property type="entry name" value="near_NosP_CTERM"/>
    <property type="match status" value="1"/>
</dbReference>
<dbReference type="SMART" id="SM00448">
    <property type="entry name" value="REC"/>
    <property type="match status" value="1"/>
</dbReference>
<dbReference type="InterPro" id="IPR036890">
    <property type="entry name" value="HATPase_C_sf"/>
</dbReference>
<dbReference type="Pfam" id="PF00072">
    <property type="entry name" value="Response_reg"/>
    <property type="match status" value="1"/>
</dbReference>
<dbReference type="SMART" id="SM00091">
    <property type="entry name" value="PAS"/>
    <property type="match status" value="3"/>
</dbReference>
<feature type="domain" description="PAC" evidence="11">
    <location>
        <begin position="392"/>
        <end position="444"/>
    </location>
</feature>
<dbReference type="SMART" id="SM00387">
    <property type="entry name" value="HATPase_c"/>
    <property type="match status" value="1"/>
</dbReference>
<dbReference type="Gene3D" id="3.40.50.2300">
    <property type="match status" value="1"/>
</dbReference>
<feature type="coiled-coil region" evidence="7">
    <location>
        <begin position="9"/>
        <end position="95"/>
    </location>
</feature>
<feature type="domain" description="PAS" evidence="10">
    <location>
        <begin position="320"/>
        <end position="390"/>
    </location>
</feature>
<evidence type="ECO:0000256" key="2">
    <source>
        <dbReference type="ARBA" id="ARBA00012438"/>
    </source>
</evidence>
<dbReference type="SMART" id="SM00388">
    <property type="entry name" value="HisKA"/>
    <property type="match status" value="1"/>
</dbReference>
<organism evidence="12 13">
    <name type="scientific">Vogesella amnigena</name>
    <dbReference type="NCBI Taxonomy" id="1507449"/>
    <lineage>
        <taxon>Bacteria</taxon>
        <taxon>Pseudomonadati</taxon>
        <taxon>Pseudomonadota</taxon>
        <taxon>Betaproteobacteria</taxon>
        <taxon>Neisseriales</taxon>
        <taxon>Chromobacteriaceae</taxon>
        <taxon>Vogesella</taxon>
    </lineage>
</organism>
<evidence type="ECO:0000256" key="4">
    <source>
        <dbReference type="ARBA" id="ARBA00022679"/>
    </source>
</evidence>
<feature type="domain" description="Histidine kinase" evidence="8">
    <location>
        <begin position="487"/>
        <end position="700"/>
    </location>
</feature>
<evidence type="ECO:0000259" key="11">
    <source>
        <dbReference type="PROSITE" id="PS50113"/>
    </source>
</evidence>
<dbReference type="InterPro" id="IPR005467">
    <property type="entry name" value="His_kinase_dom"/>
</dbReference>
<dbReference type="Gene3D" id="1.10.287.130">
    <property type="match status" value="1"/>
</dbReference>
<dbReference type="InterPro" id="IPR011006">
    <property type="entry name" value="CheY-like_superfamily"/>
</dbReference>
<name>A0ABV7TR69_9NEIS</name>
<evidence type="ECO:0000313" key="12">
    <source>
        <dbReference type="EMBL" id="MFC3625098.1"/>
    </source>
</evidence>
<evidence type="ECO:0000259" key="9">
    <source>
        <dbReference type="PROSITE" id="PS50110"/>
    </source>
</evidence>
<dbReference type="CDD" id="cd00130">
    <property type="entry name" value="PAS"/>
    <property type="match status" value="1"/>
</dbReference>
<dbReference type="InterPro" id="IPR013656">
    <property type="entry name" value="PAS_4"/>
</dbReference>
<dbReference type="PANTHER" id="PTHR43047">
    <property type="entry name" value="TWO-COMPONENT HISTIDINE PROTEIN KINASE"/>
    <property type="match status" value="1"/>
</dbReference>
<evidence type="ECO:0000256" key="3">
    <source>
        <dbReference type="ARBA" id="ARBA00022553"/>
    </source>
</evidence>
<evidence type="ECO:0000259" key="8">
    <source>
        <dbReference type="PROSITE" id="PS50109"/>
    </source>
</evidence>
<evidence type="ECO:0000313" key="13">
    <source>
        <dbReference type="Proteomes" id="UP001595636"/>
    </source>
</evidence>
<keyword evidence="5 12" id="KW-0418">Kinase</keyword>
<feature type="coiled-coil region" evidence="7">
    <location>
        <begin position="432"/>
        <end position="459"/>
    </location>
</feature>
<dbReference type="SUPFAM" id="SSF55874">
    <property type="entry name" value="ATPase domain of HSP90 chaperone/DNA topoisomerase II/histidine kinase"/>
    <property type="match status" value="1"/>
</dbReference>
<dbReference type="InterPro" id="IPR004358">
    <property type="entry name" value="Sig_transdc_His_kin-like_C"/>
</dbReference>
<dbReference type="Pfam" id="PF00512">
    <property type="entry name" value="HisKA"/>
    <property type="match status" value="1"/>
</dbReference>
<reference evidence="13" key="1">
    <citation type="journal article" date="2019" name="Int. J. Syst. Evol. Microbiol.">
        <title>The Global Catalogue of Microorganisms (GCM) 10K type strain sequencing project: providing services to taxonomists for standard genome sequencing and annotation.</title>
        <authorList>
            <consortium name="The Broad Institute Genomics Platform"/>
            <consortium name="The Broad Institute Genome Sequencing Center for Infectious Disease"/>
            <person name="Wu L."/>
            <person name="Ma J."/>
        </authorList>
    </citation>
    <scope>NUCLEOTIDE SEQUENCE [LARGE SCALE GENOMIC DNA]</scope>
    <source>
        <strain evidence="13">KCTC 42195</strain>
    </source>
</reference>
<dbReference type="Pfam" id="PF02518">
    <property type="entry name" value="HATPase_c"/>
    <property type="match status" value="1"/>
</dbReference>
<comment type="catalytic activity">
    <reaction evidence="1">
        <text>ATP + protein L-histidine = ADP + protein N-phospho-L-histidine.</text>
        <dbReference type="EC" id="2.7.13.3"/>
    </reaction>
</comment>
<dbReference type="InterPro" id="IPR036097">
    <property type="entry name" value="HisK_dim/P_sf"/>
</dbReference>
<sequence length="852" mass="93835">MTEHDTDRLAALERDNAKLRKINEALMRRVELGLADNGNSFTFFQVAAELETRIQERTRALEKAMGDLEASNFALQEATRAAELAKNQLHVAVETIADGFALWDREHRLLHCNRKFAEMFPPLKPLIAPGLPFETLLRAAVAARLIRDAEADPEGWIAMRLAQQQAPQDSLILAMSDGSWQRVSERAIAGGGRVAIYTDITEIKRQETLLRERDLAAHSQLLHATMNSIRQGLAVFDGDGRLMEWNQRFVELTQPTQAELDSGQLAEWARCCPLGGTLEHSTPAGLTLEVQYNPMPGGGFVMSYTDISERKEAEQALRDSEAKIRLVTDAMPALIAYVDNRQIYRFTNLGYESWFGMPRSEINGRAMREVLGPELFDARRHYVERALAGEASVFELELPAPRQHIEFARATFIPHFASDGSVLGFFALIQDITESRRAALELQQAKEQLEVRVEERTTELSVANGRLREAIRTVEDAQQSKTRFFAAASHDLLQPLNAARLFLASLAGQALSPTARPLVDKTGTALEAVDDLINTLLEISRLDAGAVETELRHFPVAQLLDQVAEEFAPLAEAKSLRLQLHAGRAIVHSDWVLLGRVIRNFLSNAIRYTRQGSILLGCRPQPDGLLVGVWDQGLGIPGDKLAQVFHEFQRLPEHHSLCPKGMGLGLAIVSRLARRLGYRIVVQSQFGRGSLFGVVVPYGDAAAVATAPPTEAPQLQALPAQRQGATILLIDNEASILEGMCTLLADWHYHPLAAASASEAIALLQQQGVVPDAILADYHLDHGATGVDAIRSINHHLGRNLPAALITADRSDEVRQLADDSGWAWLGKPVRPARLRTLLAHLTQAGGAPDNA</sequence>
<dbReference type="SUPFAM" id="SSF55785">
    <property type="entry name" value="PYP-like sensor domain (PAS domain)"/>
    <property type="match status" value="3"/>
</dbReference>
<keyword evidence="13" id="KW-1185">Reference proteome</keyword>
<dbReference type="SUPFAM" id="SSF47384">
    <property type="entry name" value="Homodimeric domain of signal transducing histidine kinase"/>
    <property type="match status" value="1"/>
</dbReference>
<dbReference type="PROSITE" id="PS50109">
    <property type="entry name" value="HIS_KIN"/>
    <property type="match status" value="1"/>
</dbReference>
<dbReference type="EMBL" id="JBHRYH010000005">
    <property type="protein sequence ID" value="MFC3625098.1"/>
    <property type="molecule type" value="Genomic_DNA"/>
</dbReference>
<feature type="modified residue" description="4-aspartylphosphate" evidence="6">
    <location>
        <position position="777"/>
    </location>
</feature>
<evidence type="ECO:0000256" key="1">
    <source>
        <dbReference type="ARBA" id="ARBA00000085"/>
    </source>
</evidence>
<dbReference type="Proteomes" id="UP001595636">
    <property type="component" value="Unassembled WGS sequence"/>
</dbReference>
<dbReference type="RefSeq" id="WP_390276508.1">
    <property type="nucleotide sequence ID" value="NZ_JBHRYH010000005.1"/>
</dbReference>
<dbReference type="InterPro" id="IPR001789">
    <property type="entry name" value="Sig_transdc_resp-reg_receiver"/>
</dbReference>
<accession>A0ABV7TR69</accession>
<proteinExistence type="predicted"/>
<dbReference type="GO" id="GO:0016301">
    <property type="term" value="F:kinase activity"/>
    <property type="evidence" value="ECO:0007669"/>
    <property type="project" value="UniProtKB-KW"/>
</dbReference>